<reference evidence="1" key="1">
    <citation type="submission" date="2020-10" db="EMBL/GenBank/DDBJ databases">
        <authorList>
            <person name="Gilroy R."/>
        </authorList>
    </citation>
    <scope>NUCLEOTIDE SEQUENCE</scope>
    <source>
        <strain evidence="1">CHK147-3167</strain>
    </source>
</reference>
<gene>
    <name evidence="1" type="ORF">IAB27_03665</name>
</gene>
<dbReference type="PIRSF" id="PIRSF011911">
    <property type="entry name" value="A118_put_portal"/>
    <property type="match status" value="1"/>
</dbReference>
<dbReference type="InterPro" id="IPR021145">
    <property type="entry name" value="Portal_protein_SPP1_Gp6-like"/>
</dbReference>
<name>A0A9D1CY69_9FIRM</name>
<dbReference type="AlphaFoldDB" id="A0A9D1CY69"/>
<dbReference type="Proteomes" id="UP000886786">
    <property type="component" value="Unassembled WGS sequence"/>
</dbReference>
<sequence length="465" mass="54221">MMAIWKSWYRGNVNDFHYFNMKMADSTTKRCERLTMNMPKKVCEDFAKLLWSEKVQIKLDKKKNTERLLEVLDSKENNFKVNFPDFLERVFALGTGVTVEYKKNGKSLIDFIDGDVVIPYKYTNSYINGLITISRFTEGSDTKKKYFTHITYHEFNGNKYTKLNELYISETETTLGKEINFNDMFPDVLEFEEFDTDNPHFQVWEPVVANNFDTDSPMGISIFANQIDKFKAIDTTYDSFNREFRTGKKRVLIDRTAVKKKTEVDSDGNINYVSYFDNNDEVYVAIAGMENQPVKEIDFKLRYQEHINSINAHLNYISAGVGLGQNYYNFNGQGVKTATEVVSENSDTYRTKKHHETMVNDCLYGLIKAICEIEKIPFKTINIVFDDSIIEDENALIQRGLELYQNKVISLEKFMKKYLHYEDSEIQEEMAKIENENKLVQPAGMDFFGMEQETESQEEEVVEEG</sequence>
<comment type="caution">
    <text evidence="1">The sequence shown here is derived from an EMBL/GenBank/DDBJ whole genome shotgun (WGS) entry which is preliminary data.</text>
</comment>
<evidence type="ECO:0000313" key="2">
    <source>
        <dbReference type="Proteomes" id="UP000886786"/>
    </source>
</evidence>
<reference evidence="1" key="2">
    <citation type="journal article" date="2021" name="PeerJ">
        <title>Extensive microbial diversity within the chicken gut microbiome revealed by metagenomics and culture.</title>
        <authorList>
            <person name="Gilroy R."/>
            <person name="Ravi A."/>
            <person name="Getino M."/>
            <person name="Pursley I."/>
            <person name="Horton D.L."/>
            <person name="Alikhan N.F."/>
            <person name="Baker D."/>
            <person name="Gharbi K."/>
            <person name="Hall N."/>
            <person name="Watson M."/>
            <person name="Adriaenssens E.M."/>
            <person name="Foster-Nyarko E."/>
            <person name="Jarju S."/>
            <person name="Secka A."/>
            <person name="Antonio M."/>
            <person name="Oren A."/>
            <person name="Chaudhuri R.R."/>
            <person name="La Ragione R."/>
            <person name="Hildebrand F."/>
            <person name="Pallen M.J."/>
        </authorList>
    </citation>
    <scope>NUCLEOTIDE SEQUENCE</scope>
    <source>
        <strain evidence="1">CHK147-3167</strain>
    </source>
</reference>
<dbReference type="EMBL" id="DVFV01000069">
    <property type="protein sequence ID" value="HIQ90708.1"/>
    <property type="molecule type" value="Genomic_DNA"/>
</dbReference>
<dbReference type="InterPro" id="IPR006432">
    <property type="entry name" value="Phage_portal_A118-type"/>
</dbReference>
<dbReference type="Pfam" id="PF05133">
    <property type="entry name" value="SPP1_portal"/>
    <property type="match status" value="1"/>
</dbReference>
<accession>A0A9D1CY69</accession>
<organism evidence="1 2">
    <name type="scientific">Candidatus Coprosoma intestinipullorum</name>
    <dbReference type="NCBI Taxonomy" id="2840752"/>
    <lineage>
        <taxon>Bacteria</taxon>
        <taxon>Bacillati</taxon>
        <taxon>Bacillota</taxon>
        <taxon>Bacillota incertae sedis</taxon>
        <taxon>Candidatus Coprosoma</taxon>
    </lineage>
</organism>
<protein>
    <submittedName>
        <fullName evidence="1">Phage portal protein</fullName>
    </submittedName>
</protein>
<proteinExistence type="predicted"/>
<evidence type="ECO:0000313" key="1">
    <source>
        <dbReference type="EMBL" id="HIQ90708.1"/>
    </source>
</evidence>